<feature type="compositionally biased region" description="Basic and acidic residues" evidence="1">
    <location>
        <begin position="129"/>
        <end position="138"/>
    </location>
</feature>
<feature type="compositionally biased region" description="Low complexity" evidence="1">
    <location>
        <begin position="705"/>
        <end position="717"/>
    </location>
</feature>
<dbReference type="InParanoid" id="F0VLW2"/>
<name>F0VLW2_NEOCL</name>
<keyword evidence="4" id="KW-1185">Reference proteome</keyword>
<dbReference type="Pfam" id="PF12314">
    <property type="entry name" value="IMCp"/>
    <property type="match status" value="1"/>
</dbReference>
<dbReference type="InterPro" id="IPR022086">
    <property type="entry name" value="IMCp"/>
</dbReference>
<organism evidence="2 4">
    <name type="scientific">Neospora caninum (strain Liverpool)</name>
    <dbReference type="NCBI Taxonomy" id="572307"/>
    <lineage>
        <taxon>Eukaryota</taxon>
        <taxon>Sar</taxon>
        <taxon>Alveolata</taxon>
        <taxon>Apicomplexa</taxon>
        <taxon>Conoidasida</taxon>
        <taxon>Coccidia</taxon>
        <taxon>Eucoccidiorida</taxon>
        <taxon>Eimeriorina</taxon>
        <taxon>Sarcocystidae</taxon>
        <taxon>Neospora</taxon>
    </lineage>
</organism>
<dbReference type="OMA" id="FYERQSE"/>
<evidence type="ECO:0000256" key="1">
    <source>
        <dbReference type="SAM" id="MobiDB-lite"/>
    </source>
</evidence>
<dbReference type="EMBL" id="FR823391">
    <property type="protein sequence ID" value="CBZ54240.1"/>
    <property type="molecule type" value="Genomic_DNA"/>
</dbReference>
<reference evidence="3" key="4">
    <citation type="journal article" date="2015" name="PLoS ONE">
        <title>Comprehensive Evaluation of Toxoplasma gondii VEG and Neospora caninum LIV Genomes with Tachyzoite Stage Transcriptome and Proteome Defines Novel Transcript Features.</title>
        <authorList>
            <person name="Ramaprasad A."/>
            <person name="Mourier T."/>
            <person name="Naeem R."/>
            <person name="Malas T.B."/>
            <person name="Moussa E."/>
            <person name="Panigrahi A."/>
            <person name="Vermont S.J."/>
            <person name="Otto T.D."/>
            <person name="Wastling J."/>
            <person name="Pain A."/>
        </authorList>
    </citation>
    <scope>NUCLEOTIDE SEQUENCE</scope>
    <source>
        <strain evidence="3">Liverpool</strain>
    </source>
</reference>
<evidence type="ECO:0000313" key="2">
    <source>
        <dbReference type="EMBL" id="CBZ54240.1"/>
    </source>
</evidence>
<dbReference type="eggNOG" id="ENOG502S6RK">
    <property type="taxonomic scope" value="Eukaryota"/>
</dbReference>
<dbReference type="OrthoDB" id="330888at2759"/>
<feature type="compositionally biased region" description="Polar residues" evidence="1">
    <location>
        <begin position="119"/>
        <end position="128"/>
    </location>
</feature>
<sequence length="729" mass="80035">MEHGQLLSAGSLRPEPGQRLPVGTGRAWRGTLSPPRLGTRAADWAHPADRGSASCAPPRINSEPALAPPFPAACPPSPSVPLPQRGLRPGIHGVAPAPGESIGFSGDVRSHAGSFGHHPQQSLATRLQSSERRPRDAEASFLAERTKMWGAVAGASSGDEAKPLERTAFSVSEETPLSSVSKDHANYPSFFPPTSQAGTPAERETGLRDPAGQGRPRSPGGPTYPGHLPSPVSFASLAALRQHGGGPATRSRWGAGEAHSEESKHLAETRSDGEDPASSGAGTRENPAGFEGGHDPAGPRVSSFTGSRLLESVSQVYIPEKLQCEPQVVETVITVPRVMYEQKITEVPQVMVRERVVEVPQVVRKEKVVTIPKIEIQEKIVELPVIKYVDKVVEVPQYVIAEKFISTDEVIRQEKIVPIPKIEVVEKIIQTPKVIQVEKIVDVPRIEYREVEIEKVVEVPQVEIQYVEREVPVPQRVIRHVHVDKIVEVRQKKIVEKIVKIPVPRYVEVPKYIEQPVPREKIVRVEKKIERKVPTPQPQEDTYQEVEKPVYVTKYIERRVPVPTERVVEEHVQVEVPREVIVKKPYDVVRLVEKQVEVAVPFVSGDPLILTAEGYIPFQEFARKSQVLTPKDRQFYERQSEALGSVHAPTWDQQSLPSPARSFSPASEVASSRGAQARLPEEVAPKGTSSSIGALSQTTQQSAYPLSPLNSPTSNSTCSGRPHLSLVLN</sequence>
<feature type="region of interest" description="Disordered" evidence="1">
    <location>
        <begin position="646"/>
        <end position="729"/>
    </location>
</feature>
<feature type="compositionally biased region" description="Pro residues" evidence="1">
    <location>
        <begin position="66"/>
        <end position="81"/>
    </location>
</feature>
<proteinExistence type="predicted"/>
<dbReference type="VEuPathDB" id="ToxoDB:NCLIV_046720"/>
<dbReference type="EMBL" id="LN714485">
    <property type="protein sequence ID" value="CEL68943.1"/>
    <property type="molecule type" value="Genomic_DNA"/>
</dbReference>
<dbReference type="Proteomes" id="UP000007494">
    <property type="component" value="Chromosome X"/>
</dbReference>
<reference evidence="2" key="1">
    <citation type="submission" date="2011-02" db="EMBL/GenBank/DDBJ databases">
        <authorList>
            <person name="Aslett M."/>
        </authorList>
    </citation>
    <scope>NUCLEOTIDE SEQUENCE</scope>
    <source>
        <strain evidence="2">Liverpool</strain>
    </source>
</reference>
<feature type="compositionally biased region" description="Polar residues" evidence="1">
    <location>
        <begin position="687"/>
        <end position="704"/>
    </location>
</feature>
<feature type="region of interest" description="Disordered" evidence="1">
    <location>
        <begin position="1"/>
        <end position="139"/>
    </location>
</feature>
<dbReference type="RefSeq" id="XP_003884271.1">
    <property type="nucleotide sequence ID" value="XM_003884222.1"/>
</dbReference>
<reference evidence="4" key="3">
    <citation type="journal article" date="2012" name="PLoS Pathog.">
        <title>Comparative genomics of the apicomplexan parasites Toxoplasma gondii and Neospora caninum: Coccidia differing in host range and transmission strategy.</title>
        <authorList>
            <person name="Reid A.J."/>
            <person name="Vermont S.J."/>
            <person name="Cotton J.A."/>
            <person name="Harris D."/>
            <person name="Hill-Cawthorne G.A."/>
            <person name="Konen-Waisman S."/>
            <person name="Latham S.M."/>
            <person name="Mourier T."/>
            <person name="Norton R."/>
            <person name="Quail M.A."/>
            <person name="Sanders M."/>
            <person name="Shanmugam D."/>
            <person name="Sohal A."/>
            <person name="Wasmuth J.D."/>
            <person name="Brunk B."/>
            <person name="Grigg M.E."/>
            <person name="Howard J.C."/>
            <person name="Parkinson J."/>
            <person name="Roos D.S."/>
            <person name="Trees A.J."/>
            <person name="Berriman M."/>
            <person name="Pain A."/>
            <person name="Wastling J.M."/>
        </authorList>
    </citation>
    <scope>NUCLEOTIDE SEQUENCE [LARGE SCALE GENOMIC DNA]</scope>
    <source>
        <strain evidence="4">Liverpool</strain>
    </source>
</reference>
<feature type="compositionally biased region" description="Basic and acidic residues" evidence="1">
    <location>
        <begin position="258"/>
        <end position="273"/>
    </location>
</feature>
<feature type="region of interest" description="Disordered" evidence="1">
    <location>
        <begin position="175"/>
        <end position="304"/>
    </location>
</feature>
<evidence type="ECO:0000313" key="3">
    <source>
        <dbReference type="EMBL" id="CEL68943.1"/>
    </source>
</evidence>
<dbReference type="AlphaFoldDB" id="F0VLW2"/>
<gene>
    <name evidence="3" type="ORF">BN1204_046720</name>
    <name evidence="2" type="ORF">NCLIV_046720</name>
</gene>
<reference evidence="2" key="2">
    <citation type="submission" date="2011-03" db="EMBL/GenBank/DDBJ databases">
        <title>Comparative genomics and transcriptomics of Neospora caninum and Toxoplasma gondii.</title>
        <authorList>
            <person name="Reid A.J."/>
            <person name="Sohal A."/>
            <person name="Harris D."/>
            <person name="Quail M."/>
            <person name="Sanders M."/>
            <person name="Berriman M."/>
            <person name="Wastling J.M."/>
            <person name="Pain A."/>
        </authorList>
    </citation>
    <scope>NUCLEOTIDE SEQUENCE</scope>
    <source>
        <strain evidence="2">Liverpool</strain>
    </source>
</reference>
<dbReference type="GeneID" id="13442171"/>
<accession>F0VLW2</accession>
<protein>
    <submittedName>
        <fullName evidence="3">Alveolin domain containing intermediate filament IMC9</fullName>
    </submittedName>
</protein>
<evidence type="ECO:0000313" key="4">
    <source>
        <dbReference type="Proteomes" id="UP000007494"/>
    </source>
</evidence>